<dbReference type="SMART" id="SM00448">
    <property type="entry name" value="REC"/>
    <property type="match status" value="1"/>
</dbReference>
<dbReference type="RefSeq" id="WP_091873608.1">
    <property type="nucleotide sequence ID" value="NZ_FNAO01000011.1"/>
</dbReference>
<dbReference type="Proteomes" id="UP000199109">
    <property type="component" value="Unassembled WGS sequence"/>
</dbReference>
<feature type="domain" description="Response regulatory" evidence="2">
    <location>
        <begin position="7"/>
        <end position="127"/>
    </location>
</feature>
<keyword evidence="1" id="KW-0597">Phosphoprotein</keyword>
<dbReference type="PROSITE" id="PS50110">
    <property type="entry name" value="RESPONSE_REGULATORY"/>
    <property type="match status" value="1"/>
</dbReference>
<accession>A0A1G7I7M6</accession>
<dbReference type="OrthoDB" id="7631574at2"/>
<dbReference type="PANTHER" id="PTHR44520">
    <property type="entry name" value="RESPONSE REGULATOR RCP1-RELATED"/>
    <property type="match status" value="1"/>
</dbReference>
<dbReference type="InterPro" id="IPR052893">
    <property type="entry name" value="TCS_response_regulator"/>
</dbReference>
<evidence type="ECO:0000313" key="4">
    <source>
        <dbReference type="Proteomes" id="UP000199109"/>
    </source>
</evidence>
<dbReference type="GO" id="GO:0000160">
    <property type="term" value="P:phosphorelay signal transduction system"/>
    <property type="evidence" value="ECO:0007669"/>
    <property type="project" value="InterPro"/>
</dbReference>
<gene>
    <name evidence="3" type="ORF">SAMN05421636_11145</name>
</gene>
<dbReference type="PANTHER" id="PTHR44520:SF2">
    <property type="entry name" value="RESPONSE REGULATOR RCP1"/>
    <property type="match status" value="1"/>
</dbReference>
<dbReference type="Pfam" id="PF00072">
    <property type="entry name" value="Response_reg"/>
    <property type="match status" value="1"/>
</dbReference>
<proteinExistence type="predicted"/>
<feature type="modified residue" description="4-aspartylphosphate" evidence="1">
    <location>
        <position position="60"/>
    </location>
</feature>
<dbReference type="STRING" id="641691.SAMN05421636_11145"/>
<keyword evidence="4" id="KW-1185">Reference proteome</keyword>
<dbReference type="Gene3D" id="3.40.50.2300">
    <property type="match status" value="1"/>
</dbReference>
<dbReference type="SUPFAM" id="SSF52172">
    <property type="entry name" value="CheY-like"/>
    <property type="match status" value="1"/>
</dbReference>
<protein>
    <submittedName>
        <fullName evidence="3">CheY chemotaxis protein or a CheY-like REC (Receiver) domain</fullName>
    </submittedName>
</protein>
<reference evidence="3 4" key="1">
    <citation type="submission" date="2016-10" db="EMBL/GenBank/DDBJ databases">
        <authorList>
            <person name="de Groot N.N."/>
        </authorList>
    </citation>
    <scope>NUCLEOTIDE SEQUENCE [LARGE SCALE GENOMIC DNA]</scope>
    <source>
        <strain evidence="3 4">DSM 23421</strain>
    </source>
</reference>
<dbReference type="InterPro" id="IPR001789">
    <property type="entry name" value="Sig_transdc_resp-reg_receiver"/>
</dbReference>
<evidence type="ECO:0000259" key="2">
    <source>
        <dbReference type="PROSITE" id="PS50110"/>
    </source>
</evidence>
<dbReference type="InterPro" id="IPR011006">
    <property type="entry name" value="CheY-like_superfamily"/>
</dbReference>
<name>A0A1G7I7M6_9FLAO</name>
<sequence length="147" mass="16686">MRPDIVHILLVDDDADDRMFFEEALEDLDIGASFEHVGTGLEALQRLADGRVRPDIIFLDLNMPLMSGRECLERIRADHGLKDIRIVVYSTSFDPLTADRLHEEGADHYIRKPGSYDKLKQVILMGIESLMRDGKGPVAKQDFVIYS</sequence>
<dbReference type="EMBL" id="FNAO01000011">
    <property type="protein sequence ID" value="SDF08721.1"/>
    <property type="molecule type" value="Genomic_DNA"/>
</dbReference>
<evidence type="ECO:0000313" key="3">
    <source>
        <dbReference type="EMBL" id="SDF08721.1"/>
    </source>
</evidence>
<organism evidence="3 4">
    <name type="scientific">Pricia antarctica</name>
    <dbReference type="NCBI Taxonomy" id="641691"/>
    <lineage>
        <taxon>Bacteria</taxon>
        <taxon>Pseudomonadati</taxon>
        <taxon>Bacteroidota</taxon>
        <taxon>Flavobacteriia</taxon>
        <taxon>Flavobacteriales</taxon>
        <taxon>Flavobacteriaceae</taxon>
        <taxon>Pricia</taxon>
    </lineage>
</organism>
<evidence type="ECO:0000256" key="1">
    <source>
        <dbReference type="PROSITE-ProRule" id="PRU00169"/>
    </source>
</evidence>
<dbReference type="AlphaFoldDB" id="A0A1G7I7M6"/>